<sequence>MFIHRVNSNIRCFYFFSLELGRTFKISSQ</sequence>
<dbReference type="EMBL" id="GBRH01267838">
    <property type="protein sequence ID" value="JAD30057.1"/>
    <property type="molecule type" value="Transcribed_RNA"/>
</dbReference>
<accession>A0A0A8Z5D5</accession>
<evidence type="ECO:0000313" key="1">
    <source>
        <dbReference type="EMBL" id="JAD30057.1"/>
    </source>
</evidence>
<organism evidence="1">
    <name type="scientific">Arundo donax</name>
    <name type="common">Giant reed</name>
    <name type="synonym">Donax arundinaceus</name>
    <dbReference type="NCBI Taxonomy" id="35708"/>
    <lineage>
        <taxon>Eukaryota</taxon>
        <taxon>Viridiplantae</taxon>
        <taxon>Streptophyta</taxon>
        <taxon>Embryophyta</taxon>
        <taxon>Tracheophyta</taxon>
        <taxon>Spermatophyta</taxon>
        <taxon>Magnoliopsida</taxon>
        <taxon>Liliopsida</taxon>
        <taxon>Poales</taxon>
        <taxon>Poaceae</taxon>
        <taxon>PACMAD clade</taxon>
        <taxon>Arundinoideae</taxon>
        <taxon>Arundineae</taxon>
        <taxon>Arundo</taxon>
    </lineage>
</organism>
<dbReference type="AlphaFoldDB" id="A0A0A8Z5D5"/>
<protein>
    <submittedName>
        <fullName evidence="1">Uncharacterized protein</fullName>
    </submittedName>
</protein>
<reference evidence="1" key="2">
    <citation type="journal article" date="2015" name="Data Brief">
        <title>Shoot transcriptome of the giant reed, Arundo donax.</title>
        <authorList>
            <person name="Barrero R.A."/>
            <person name="Guerrero F.D."/>
            <person name="Moolhuijzen P."/>
            <person name="Goolsby J.A."/>
            <person name="Tidwell J."/>
            <person name="Bellgard S.E."/>
            <person name="Bellgard M.I."/>
        </authorList>
    </citation>
    <scope>NUCLEOTIDE SEQUENCE</scope>
    <source>
        <tissue evidence="1">Shoot tissue taken approximately 20 cm above the soil surface</tissue>
    </source>
</reference>
<reference evidence="1" key="1">
    <citation type="submission" date="2014-09" db="EMBL/GenBank/DDBJ databases">
        <authorList>
            <person name="Magalhaes I.L.F."/>
            <person name="Oliveira U."/>
            <person name="Santos F.R."/>
            <person name="Vidigal T.H.D.A."/>
            <person name="Brescovit A.D."/>
            <person name="Santos A.J."/>
        </authorList>
    </citation>
    <scope>NUCLEOTIDE SEQUENCE</scope>
    <source>
        <tissue evidence="1">Shoot tissue taken approximately 20 cm above the soil surface</tissue>
    </source>
</reference>
<proteinExistence type="predicted"/>
<name>A0A0A8Z5D5_ARUDO</name>